<sequence length="154" mass="17750">MKNRIVIITLILILSSTFVASNSWAKEDSSFENKIKADSPFYFLDRLGEKIGLLLTPTEEKAKVKFQHAYERLLESKEMLNDDKDDKAKELFKEGLSNLSEGISLTRKNIINDEEIEEIKEEIKSLGREISKLISQKELSIKSIKNNIKQIFDK</sequence>
<gene>
    <name evidence="3" type="ORF">C7959_10721</name>
</gene>
<dbReference type="STRING" id="926561.GCA_000379025_01338"/>
<dbReference type="InterPro" id="IPR043725">
    <property type="entry name" value="DUF5667"/>
</dbReference>
<accession>A0A4V3GYI7</accession>
<feature type="chain" id="PRO_5021000724" description="DUF5667 domain-containing protein" evidence="1">
    <location>
        <begin position="26"/>
        <end position="154"/>
    </location>
</feature>
<keyword evidence="1" id="KW-0732">Signal</keyword>
<proteinExistence type="predicted"/>
<dbReference type="RefSeq" id="WP_134115764.1">
    <property type="nucleotide sequence ID" value="NZ_SOEG01000007.1"/>
</dbReference>
<dbReference type="AlphaFoldDB" id="A0A4V3GYI7"/>
<feature type="signal peptide" evidence="1">
    <location>
        <begin position="1"/>
        <end position="25"/>
    </location>
</feature>
<organism evidence="3 4">
    <name type="scientific">Orenia marismortui</name>
    <dbReference type="NCBI Taxonomy" id="46469"/>
    <lineage>
        <taxon>Bacteria</taxon>
        <taxon>Bacillati</taxon>
        <taxon>Bacillota</taxon>
        <taxon>Clostridia</taxon>
        <taxon>Halanaerobiales</taxon>
        <taxon>Halobacteroidaceae</taxon>
        <taxon>Orenia</taxon>
    </lineage>
</organism>
<evidence type="ECO:0000259" key="2">
    <source>
        <dbReference type="Pfam" id="PF18915"/>
    </source>
</evidence>
<dbReference type="EMBL" id="SOEG01000007">
    <property type="protein sequence ID" value="TDX52314.1"/>
    <property type="molecule type" value="Genomic_DNA"/>
</dbReference>
<feature type="domain" description="DUF5667" evidence="2">
    <location>
        <begin position="36"/>
        <end position="123"/>
    </location>
</feature>
<dbReference type="Proteomes" id="UP000295832">
    <property type="component" value="Unassembled WGS sequence"/>
</dbReference>
<keyword evidence="4" id="KW-1185">Reference proteome</keyword>
<dbReference type="Pfam" id="PF18915">
    <property type="entry name" value="DUF5667"/>
    <property type="match status" value="1"/>
</dbReference>
<protein>
    <recommendedName>
        <fullName evidence="2">DUF5667 domain-containing protein</fullName>
    </recommendedName>
</protein>
<reference evidence="3 4" key="1">
    <citation type="submission" date="2019-03" db="EMBL/GenBank/DDBJ databases">
        <title>Subsurface microbial communities from deep shales in Ohio and West Virginia, USA.</title>
        <authorList>
            <person name="Wrighton K."/>
        </authorList>
    </citation>
    <scope>NUCLEOTIDE SEQUENCE [LARGE SCALE GENOMIC DNA]</scope>
    <source>
        <strain evidence="3 4">MSL 6dP</strain>
    </source>
</reference>
<evidence type="ECO:0000256" key="1">
    <source>
        <dbReference type="SAM" id="SignalP"/>
    </source>
</evidence>
<evidence type="ECO:0000313" key="4">
    <source>
        <dbReference type="Proteomes" id="UP000295832"/>
    </source>
</evidence>
<evidence type="ECO:0000313" key="3">
    <source>
        <dbReference type="EMBL" id="TDX52314.1"/>
    </source>
</evidence>
<name>A0A4V3GYI7_9FIRM</name>
<comment type="caution">
    <text evidence="3">The sequence shown here is derived from an EMBL/GenBank/DDBJ whole genome shotgun (WGS) entry which is preliminary data.</text>
</comment>